<feature type="compositionally biased region" description="Low complexity" evidence="1">
    <location>
        <begin position="82"/>
        <end position="101"/>
    </location>
</feature>
<protein>
    <submittedName>
        <fullName evidence="2">Uncharacterized protein</fullName>
    </submittedName>
</protein>
<accession>A0A0H5QSF2</accession>
<feature type="non-terminal residue" evidence="2">
    <location>
        <position position="1"/>
    </location>
</feature>
<sequence>GNLLNCSKTSGEIVQFTELVQSDISLFSETTPFEFSHFENWLYITLRRIGPNRSISNLSELLQILKVHLVLQWKRSESKLQGSGNRSLGNSKLSSSSLGQGDMVQIL</sequence>
<reference evidence="2" key="1">
    <citation type="submission" date="2015-04" db="EMBL/GenBank/DDBJ databases">
        <title>The genome sequence of the plant pathogenic Rhizarian Plasmodiophora brassicae reveals insights in its biotrophic life cycle and the origin of chitin synthesis.</title>
        <authorList>
            <person name="Schwelm A."/>
            <person name="Fogelqvist J."/>
            <person name="Knaust A."/>
            <person name="Julke S."/>
            <person name="Lilja T."/>
            <person name="Dhandapani V."/>
            <person name="Bonilla-Rosso G."/>
            <person name="Karlsson M."/>
            <person name="Shevchenko A."/>
            <person name="Choi S.R."/>
            <person name="Kim H.G."/>
            <person name="Park J.Y."/>
            <person name="Lim Y.P."/>
            <person name="Ludwig-Muller J."/>
            <person name="Dixelius C."/>
        </authorList>
    </citation>
    <scope>NUCLEOTIDE SEQUENCE</scope>
    <source>
        <tissue evidence="2">Potato root galls</tissue>
    </source>
</reference>
<dbReference type="AlphaFoldDB" id="A0A0H5QSF2"/>
<name>A0A0H5QSF2_9EUKA</name>
<proteinExistence type="predicted"/>
<evidence type="ECO:0000256" key="1">
    <source>
        <dbReference type="SAM" id="MobiDB-lite"/>
    </source>
</evidence>
<organism evidence="2">
    <name type="scientific">Spongospora subterranea</name>
    <dbReference type="NCBI Taxonomy" id="70186"/>
    <lineage>
        <taxon>Eukaryota</taxon>
        <taxon>Sar</taxon>
        <taxon>Rhizaria</taxon>
        <taxon>Endomyxa</taxon>
        <taxon>Phytomyxea</taxon>
        <taxon>Plasmodiophorida</taxon>
        <taxon>Plasmodiophoridae</taxon>
        <taxon>Spongospora</taxon>
    </lineage>
</organism>
<dbReference type="EMBL" id="HACM01004516">
    <property type="protein sequence ID" value="CRZ04958.1"/>
    <property type="molecule type" value="Transcribed_RNA"/>
</dbReference>
<feature type="region of interest" description="Disordered" evidence="1">
    <location>
        <begin position="78"/>
        <end position="107"/>
    </location>
</feature>
<evidence type="ECO:0000313" key="2">
    <source>
        <dbReference type="EMBL" id="CRZ04958.1"/>
    </source>
</evidence>